<dbReference type="EMBL" id="KN833828">
    <property type="protein sequence ID" value="KIK17427.1"/>
    <property type="molecule type" value="Genomic_DNA"/>
</dbReference>
<feature type="non-terminal residue" evidence="2">
    <location>
        <position position="1"/>
    </location>
</feature>
<dbReference type="HOGENOM" id="CLU_048921_1_0_1"/>
<reference evidence="3" key="2">
    <citation type="submission" date="2015-01" db="EMBL/GenBank/DDBJ databases">
        <title>Evolutionary Origins and Diversification of the Mycorrhizal Mutualists.</title>
        <authorList>
            <consortium name="DOE Joint Genome Institute"/>
            <consortium name="Mycorrhizal Genomics Consortium"/>
            <person name="Kohler A."/>
            <person name="Kuo A."/>
            <person name="Nagy L.G."/>
            <person name="Floudas D."/>
            <person name="Copeland A."/>
            <person name="Barry K.W."/>
            <person name="Cichocki N."/>
            <person name="Veneault-Fourrey C."/>
            <person name="LaButti K."/>
            <person name="Lindquist E.A."/>
            <person name="Lipzen A."/>
            <person name="Lundell T."/>
            <person name="Morin E."/>
            <person name="Murat C."/>
            <person name="Riley R."/>
            <person name="Ohm R."/>
            <person name="Sun H."/>
            <person name="Tunlid A."/>
            <person name="Henrissat B."/>
            <person name="Grigoriev I.V."/>
            <person name="Hibbett D.S."/>
            <person name="Martin F."/>
        </authorList>
    </citation>
    <scope>NUCLEOTIDE SEQUENCE [LARGE SCALE GENOMIC DNA]</scope>
    <source>
        <strain evidence="3">441</strain>
    </source>
</reference>
<dbReference type="OrthoDB" id="423576at2759"/>
<keyword evidence="3" id="KW-1185">Reference proteome</keyword>
<feature type="compositionally biased region" description="Low complexity" evidence="1">
    <location>
        <begin position="144"/>
        <end position="156"/>
    </location>
</feature>
<name>A0A0C9Z4Q1_9AGAM</name>
<dbReference type="Proteomes" id="UP000054018">
    <property type="component" value="Unassembled WGS sequence"/>
</dbReference>
<dbReference type="AlphaFoldDB" id="A0A0C9Z4Q1"/>
<protein>
    <submittedName>
        <fullName evidence="2">Uncharacterized protein</fullName>
    </submittedName>
</protein>
<sequence length="278" mass="30507">EDSKQLVRAAIGVAFLREKARMSEHATPADLEMVWDLVRGAIIHPMTTGPRFSASRSFQGFLAVPLCSLLKDGNIDELYRFHVWLPDGQRGNPDFAVHSHQAYAQSWILAGVGMDYQYTFEPVTSTADATHAAYSLSWADGKNTSSTHKTHQTSSTVVNTGKLGRTTRTATPIVHTRNMSYYIPLAAFHSTEVAPDTLHATLFVFDSHRGFDKDAPVLGPKDSESSTQFHDPAGVTPATLANMVEIVILIEQGQQRSGHHQWKSALTAFGKALDLCKS</sequence>
<reference evidence="2 3" key="1">
    <citation type="submission" date="2014-04" db="EMBL/GenBank/DDBJ databases">
        <authorList>
            <consortium name="DOE Joint Genome Institute"/>
            <person name="Kuo A."/>
            <person name="Kohler A."/>
            <person name="Costa M.D."/>
            <person name="Nagy L.G."/>
            <person name="Floudas D."/>
            <person name="Copeland A."/>
            <person name="Barry K.W."/>
            <person name="Cichocki N."/>
            <person name="Veneault-Fourrey C."/>
            <person name="LaButti K."/>
            <person name="Lindquist E.A."/>
            <person name="Lipzen A."/>
            <person name="Lundell T."/>
            <person name="Morin E."/>
            <person name="Murat C."/>
            <person name="Sun H."/>
            <person name="Tunlid A."/>
            <person name="Henrissat B."/>
            <person name="Grigoriev I.V."/>
            <person name="Hibbett D.S."/>
            <person name="Martin F."/>
            <person name="Nordberg H.P."/>
            <person name="Cantor M.N."/>
            <person name="Hua S.X."/>
        </authorList>
    </citation>
    <scope>NUCLEOTIDE SEQUENCE [LARGE SCALE GENOMIC DNA]</scope>
    <source>
        <strain evidence="2 3">441</strain>
    </source>
</reference>
<evidence type="ECO:0000256" key="1">
    <source>
        <dbReference type="SAM" id="MobiDB-lite"/>
    </source>
</evidence>
<evidence type="ECO:0000313" key="3">
    <source>
        <dbReference type="Proteomes" id="UP000054018"/>
    </source>
</evidence>
<gene>
    <name evidence="2" type="ORF">PISMIDRAFT_55782</name>
</gene>
<accession>A0A0C9Z4Q1</accession>
<feature type="region of interest" description="Disordered" evidence="1">
    <location>
        <begin position="144"/>
        <end position="164"/>
    </location>
</feature>
<organism evidence="2 3">
    <name type="scientific">Pisolithus microcarpus 441</name>
    <dbReference type="NCBI Taxonomy" id="765257"/>
    <lineage>
        <taxon>Eukaryota</taxon>
        <taxon>Fungi</taxon>
        <taxon>Dikarya</taxon>
        <taxon>Basidiomycota</taxon>
        <taxon>Agaricomycotina</taxon>
        <taxon>Agaricomycetes</taxon>
        <taxon>Agaricomycetidae</taxon>
        <taxon>Boletales</taxon>
        <taxon>Sclerodermatineae</taxon>
        <taxon>Pisolithaceae</taxon>
        <taxon>Pisolithus</taxon>
    </lineage>
</organism>
<proteinExistence type="predicted"/>
<evidence type="ECO:0000313" key="2">
    <source>
        <dbReference type="EMBL" id="KIK17427.1"/>
    </source>
</evidence>
<feature type="non-terminal residue" evidence="2">
    <location>
        <position position="278"/>
    </location>
</feature>